<gene>
    <name evidence="9" type="ORF">GGR03_004520</name>
</gene>
<dbReference type="AlphaFoldDB" id="A0A7W6HHN9"/>
<comment type="similarity">
    <text evidence="1 6">Belongs to the sigma-70 factor family. ECF subfamily.</text>
</comment>
<dbReference type="SUPFAM" id="SSF88946">
    <property type="entry name" value="Sigma2 domain of RNA polymerase sigma factors"/>
    <property type="match status" value="1"/>
</dbReference>
<feature type="domain" description="RNA polymerase sigma-70 region 4" evidence="8">
    <location>
        <begin position="116"/>
        <end position="165"/>
    </location>
</feature>
<organism evidence="9 10">
    <name type="scientific">Aurantimonas endophytica</name>
    <dbReference type="NCBI Taxonomy" id="1522175"/>
    <lineage>
        <taxon>Bacteria</taxon>
        <taxon>Pseudomonadati</taxon>
        <taxon>Pseudomonadota</taxon>
        <taxon>Alphaproteobacteria</taxon>
        <taxon>Hyphomicrobiales</taxon>
        <taxon>Aurantimonadaceae</taxon>
        <taxon>Aurantimonas</taxon>
    </lineage>
</organism>
<comment type="caution">
    <text evidence="9">The sequence shown here is derived from an EMBL/GenBank/DDBJ whole genome shotgun (WGS) entry which is preliminary data.</text>
</comment>
<dbReference type="PANTHER" id="PTHR43133">
    <property type="entry name" value="RNA POLYMERASE ECF-TYPE SIGMA FACTO"/>
    <property type="match status" value="1"/>
</dbReference>
<dbReference type="GO" id="GO:0006352">
    <property type="term" value="P:DNA-templated transcription initiation"/>
    <property type="evidence" value="ECO:0007669"/>
    <property type="project" value="InterPro"/>
</dbReference>
<evidence type="ECO:0000256" key="3">
    <source>
        <dbReference type="ARBA" id="ARBA00023082"/>
    </source>
</evidence>
<keyword evidence="3 6" id="KW-0731">Sigma factor</keyword>
<accession>A0A7W6HHN9</accession>
<evidence type="ECO:0000256" key="4">
    <source>
        <dbReference type="ARBA" id="ARBA00023125"/>
    </source>
</evidence>
<evidence type="ECO:0000256" key="2">
    <source>
        <dbReference type="ARBA" id="ARBA00023015"/>
    </source>
</evidence>
<name>A0A7W6HHN9_9HYPH</name>
<dbReference type="InterPro" id="IPR014284">
    <property type="entry name" value="RNA_pol_sigma-70_dom"/>
</dbReference>
<evidence type="ECO:0000313" key="10">
    <source>
        <dbReference type="Proteomes" id="UP000588647"/>
    </source>
</evidence>
<evidence type="ECO:0000259" key="8">
    <source>
        <dbReference type="Pfam" id="PF04545"/>
    </source>
</evidence>
<dbReference type="InterPro" id="IPR013325">
    <property type="entry name" value="RNA_pol_sigma_r2"/>
</dbReference>
<dbReference type="InterPro" id="IPR007627">
    <property type="entry name" value="RNA_pol_sigma70_r2"/>
</dbReference>
<dbReference type="GO" id="GO:0016987">
    <property type="term" value="F:sigma factor activity"/>
    <property type="evidence" value="ECO:0007669"/>
    <property type="project" value="UniProtKB-KW"/>
</dbReference>
<sequence>MADGDRQALRAVYERTAAKLFGVCLRILDNREEAEDVLQDVYLTVWNRADSFDPARASPITWLATIARNRAIDRRRQLGPRIFDRPVDGAVDVADETPDALALLHRSDDARRLAECLDGLDGRTRVMIVTAFYGGDTYNELAETAGVPLGTMKSLIRRGLMRLKECLSS</sequence>
<keyword evidence="4 6" id="KW-0238">DNA-binding</keyword>
<dbReference type="InterPro" id="IPR000838">
    <property type="entry name" value="RNA_pol_sigma70_ECF_CS"/>
</dbReference>
<keyword evidence="5 6" id="KW-0804">Transcription</keyword>
<dbReference type="Gene3D" id="1.10.1740.10">
    <property type="match status" value="1"/>
</dbReference>
<feature type="domain" description="RNA polymerase sigma-70 region 2" evidence="7">
    <location>
        <begin position="13"/>
        <end position="78"/>
    </location>
</feature>
<protein>
    <recommendedName>
        <fullName evidence="6">RNA polymerase sigma factor</fullName>
    </recommendedName>
</protein>
<dbReference type="EMBL" id="JACIEM010000006">
    <property type="protein sequence ID" value="MBB4005421.1"/>
    <property type="molecule type" value="Genomic_DNA"/>
</dbReference>
<keyword evidence="10" id="KW-1185">Reference proteome</keyword>
<evidence type="ECO:0000256" key="6">
    <source>
        <dbReference type="RuleBase" id="RU000716"/>
    </source>
</evidence>
<dbReference type="Pfam" id="PF04542">
    <property type="entry name" value="Sigma70_r2"/>
    <property type="match status" value="1"/>
</dbReference>
<dbReference type="Pfam" id="PF04545">
    <property type="entry name" value="Sigma70_r4"/>
    <property type="match status" value="1"/>
</dbReference>
<dbReference type="RefSeq" id="WP_252920328.1">
    <property type="nucleotide sequence ID" value="NZ_JAAAMM010000006.1"/>
</dbReference>
<proteinExistence type="inferred from homology"/>
<dbReference type="NCBIfam" id="TIGR02937">
    <property type="entry name" value="sigma70-ECF"/>
    <property type="match status" value="1"/>
</dbReference>
<dbReference type="PANTHER" id="PTHR43133:SF62">
    <property type="entry name" value="RNA POLYMERASE SIGMA FACTOR SIGZ"/>
    <property type="match status" value="1"/>
</dbReference>
<dbReference type="PROSITE" id="PS01063">
    <property type="entry name" value="SIGMA70_ECF"/>
    <property type="match status" value="1"/>
</dbReference>
<evidence type="ECO:0000313" key="9">
    <source>
        <dbReference type="EMBL" id="MBB4005421.1"/>
    </source>
</evidence>
<keyword evidence="2 6" id="KW-0805">Transcription regulation</keyword>
<dbReference type="InterPro" id="IPR036388">
    <property type="entry name" value="WH-like_DNA-bd_sf"/>
</dbReference>
<dbReference type="InterPro" id="IPR013324">
    <property type="entry name" value="RNA_pol_sigma_r3/r4-like"/>
</dbReference>
<evidence type="ECO:0000259" key="7">
    <source>
        <dbReference type="Pfam" id="PF04542"/>
    </source>
</evidence>
<dbReference type="SUPFAM" id="SSF88659">
    <property type="entry name" value="Sigma3 and sigma4 domains of RNA polymerase sigma factors"/>
    <property type="match status" value="1"/>
</dbReference>
<dbReference type="Gene3D" id="1.10.10.10">
    <property type="entry name" value="Winged helix-like DNA-binding domain superfamily/Winged helix DNA-binding domain"/>
    <property type="match status" value="1"/>
</dbReference>
<dbReference type="GO" id="GO:0003677">
    <property type="term" value="F:DNA binding"/>
    <property type="evidence" value="ECO:0007669"/>
    <property type="project" value="UniProtKB-KW"/>
</dbReference>
<dbReference type="InterPro" id="IPR039425">
    <property type="entry name" value="RNA_pol_sigma-70-like"/>
</dbReference>
<evidence type="ECO:0000256" key="5">
    <source>
        <dbReference type="ARBA" id="ARBA00023163"/>
    </source>
</evidence>
<evidence type="ECO:0000256" key="1">
    <source>
        <dbReference type="ARBA" id="ARBA00010641"/>
    </source>
</evidence>
<dbReference type="Proteomes" id="UP000588647">
    <property type="component" value="Unassembled WGS sequence"/>
</dbReference>
<reference evidence="9 10" key="1">
    <citation type="submission" date="2020-08" db="EMBL/GenBank/DDBJ databases">
        <title>Genomic Encyclopedia of Type Strains, Phase IV (KMG-IV): sequencing the most valuable type-strain genomes for metagenomic binning, comparative biology and taxonomic classification.</title>
        <authorList>
            <person name="Goeker M."/>
        </authorList>
    </citation>
    <scope>NUCLEOTIDE SEQUENCE [LARGE SCALE GENOMIC DNA]</scope>
    <source>
        <strain evidence="9 10">DSM 103570</strain>
    </source>
</reference>
<dbReference type="InterPro" id="IPR007630">
    <property type="entry name" value="RNA_pol_sigma70_r4"/>
</dbReference>